<evidence type="ECO:0000313" key="3">
    <source>
        <dbReference type="Proteomes" id="UP000813427"/>
    </source>
</evidence>
<keyword evidence="3" id="KW-1185">Reference proteome</keyword>
<proteinExistence type="predicted"/>
<name>A0A8K0WCZ8_9HYPO</name>
<comment type="caution">
    <text evidence="2">The sequence shown here is derived from an EMBL/GenBank/DDBJ whole genome shotgun (WGS) entry which is preliminary data.</text>
</comment>
<reference evidence="2" key="1">
    <citation type="journal article" date="2021" name="Nat. Commun.">
        <title>Genetic determinants of endophytism in the Arabidopsis root mycobiome.</title>
        <authorList>
            <person name="Mesny F."/>
            <person name="Miyauchi S."/>
            <person name="Thiergart T."/>
            <person name="Pickel B."/>
            <person name="Atanasova L."/>
            <person name="Karlsson M."/>
            <person name="Huettel B."/>
            <person name="Barry K.W."/>
            <person name="Haridas S."/>
            <person name="Chen C."/>
            <person name="Bauer D."/>
            <person name="Andreopoulos W."/>
            <person name="Pangilinan J."/>
            <person name="LaButti K."/>
            <person name="Riley R."/>
            <person name="Lipzen A."/>
            <person name="Clum A."/>
            <person name="Drula E."/>
            <person name="Henrissat B."/>
            <person name="Kohler A."/>
            <person name="Grigoriev I.V."/>
            <person name="Martin F.M."/>
            <person name="Hacquard S."/>
        </authorList>
    </citation>
    <scope>NUCLEOTIDE SEQUENCE</scope>
    <source>
        <strain evidence="2">MPI-SDFR-AT-0068</strain>
    </source>
</reference>
<protein>
    <submittedName>
        <fullName evidence="2">Uncharacterized protein</fullName>
    </submittedName>
</protein>
<accession>A0A8K0WCZ8</accession>
<dbReference type="Proteomes" id="UP000813427">
    <property type="component" value="Unassembled WGS sequence"/>
</dbReference>
<organism evidence="2 3">
    <name type="scientific">Fusarium tricinctum</name>
    <dbReference type="NCBI Taxonomy" id="61284"/>
    <lineage>
        <taxon>Eukaryota</taxon>
        <taxon>Fungi</taxon>
        <taxon>Dikarya</taxon>
        <taxon>Ascomycota</taxon>
        <taxon>Pezizomycotina</taxon>
        <taxon>Sordariomycetes</taxon>
        <taxon>Hypocreomycetidae</taxon>
        <taxon>Hypocreales</taxon>
        <taxon>Nectriaceae</taxon>
        <taxon>Fusarium</taxon>
        <taxon>Fusarium tricinctum species complex</taxon>
    </lineage>
</organism>
<dbReference type="EMBL" id="JAGPXF010000004">
    <property type="protein sequence ID" value="KAH7245933.1"/>
    <property type="molecule type" value="Genomic_DNA"/>
</dbReference>
<keyword evidence="1" id="KW-0812">Transmembrane</keyword>
<keyword evidence="1" id="KW-1133">Transmembrane helix</keyword>
<dbReference type="AlphaFoldDB" id="A0A8K0WCZ8"/>
<feature type="transmembrane region" description="Helical" evidence="1">
    <location>
        <begin position="169"/>
        <end position="196"/>
    </location>
</feature>
<sequence length="210" mass="24177">MCNGCLRVASKDVRGEALRLDRPPPAKYSIPILISIPSHPIPSFLPGRTLQCVSSPLSAPTSRPMLRVLRRGPGRYRRCFQQTVPGPSASIWRSRYVPNNNGNPYAGTPEPWDVEVSNPQLDSSWIGSLLCHRLPLKEQIVGHRLPTPKYLLIESCIVRRLGILRLSHCLRLFLFFFFFLPFFLFFFFFFFSVFFARAMLDWHLSSCQFE</sequence>
<gene>
    <name evidence="2" type="ORF">BKA59DRAFT_181809</name>
</gene>
<keyword evidence="1" id="KW-0472">Membrane</keyword>
<evidence type="ECO:0000256" key="1">
    <source>
        <dbReference type="SAM" id="Phobius"/>
    </source>
</evidence>
<evidence type="ECO:0000313" key="2">
    <source>
        <dbReference type="EMBL" id="KAH7245933.1"/>
    </source>
</evidence>